<keyword evidence="2" id="KW-1185">Reference proteome</keyword>
<organism evidence="1 2">
    <name type="scientific">Taenia crassiceps</name>
    <dbReference type="NCBI Taxonomy" id="6207"/>
    <lineage>
        <taxon>Eukaryota</taxon>
        <taxon>Metazoa</taxon>
        <taxon>Spiralia</taxon>
        <taxon>Lophotrochozoa</taxon>
        <taxon>Platyhelminthes</taxon>
        <taxon>Cestoda</taxon>
        <taxon>Eucestoda</taxon>
        <taxon>Cyclophyllidea</taxon>
        <taxon>Taeniidae</taxon>
        <taxon>Taenia</taxon>
    </lineage>
</organism>
<protein>
    <submittedName>
        <fullName evidence="1">Uncharacterized protein</fullName>
    </submittedName>
</protein>
<evidence type="ECO:0000313" key="1">
    <source>
        <dbReference type="EMBL" id="KAL5106166.1"/>
    </source>
</evidence>
<accession>A0ABR4Q9D9</accession>
<comment type="caution">
    <text evidence="1">The sequence shown here is derived from an EMBL/GenBank/DDBJ whole genome shotgun (WGS) entry which is preliminary data.</text>
</comment>
<dbReference type="Proteomes" id="UP001651158">
    <property type="component" value="Unassembled WGS sequence"/>
</dbReference>
<sequence length="82" mass="9313">MCKLVTDLVLAVRGTRFKSIHVRARRPFTVRLLCKYTRCEQSRKQKPSIAQLGESEGYEIVALKSLENYTTPLSSHSKGKVC</sequence>
<dbReference type="EMBL" id="JAKROA010000006">
    <property type="protein sequence ID" value="KAL5106166.1"/>
    <property type="molecule type" value="Genomic_DNA"/>
</dbReference>
<evidence type="ECO:0000313" key="2">
    <source>
        <dbReference type="Proteomes" id="UP001651158"/>
    </source>
</evidence>
<gene>
    <name evidence="1" type="ORF">TcWFU_004030</name>
</gene>
<name>A0ABR4Q9D9_9CEST</name>
<reference evidence="1 2" key="1">
    <citation type="journal article" date="2022" name="Front. Cell. Infect. Microbiol.">
        <title>The Genomes of Two Strains of Taenia crassiceps the Animal Model for the Study of Human Cysticercosis.</title>
        <authorList>
            <person name="Bobes R.J."/>
            <person name="Estrada K."/>
            <person name="Rios-Valencia D.G."/>
            <person name="Calderon-Gallegos A."/>
            <person name="de la Torre P."/>
            <person name="Carrero J.C."/>
            <person name="Sanchez-Flores A."/>
            <person name="Laclette J.P."/>
        </authorList>
    </citation>
    <scope>NUCLEOTIDE SEQUENCE [LARGE SCALE GENOMIC DNA]</scope>
    <source>
        <strain evidence="1">WFUcys</strain>
    </source>
</reference>
<proteinExistence type="predicted"/>